<evidence type="ECO:0000259" key="1">
    <source>
        <dbReference type="Pfam" id="PF07287"/>
    </source>
</evidence>
<gene>
    <name evidence="3" type="ORF">CCHLO57077_00018198</name>
</gene>
<keyword evidence="4" id="KW-1185">Reference proteome</keyword>
<name>A0AA35QBU5_9HYPO</name>
<dbReference type="Pfam" id="PF07287">
    <property type="entry name" value="AtuA"/>
    <property type="match status" value="1"/>
</dbReference>
<accession>A0AA35QBU5</accession>
<dbReference type="PANTHER" id="PTHR47708:SF2">
    <property type="entry name" value="SI:CH73-132F6.5"/>
    <property type="match status" value="1"/>
</dbReference>
<dbReference type="Pfam" id="PF23544">
    <property type="entry name" value="AtuA_ferredoxin"/>
    <property type="match status" value="2"/>
</dbReference>
<proteinExistence type="predicted"/>
<evidence type="ECO:0000259" key="2">
    <source>
        <dbReference type="Pfam" id="PF23544"/>
    </source>
</evidence>
<dbReference type="EMBL" id="CABFNP030001315">
    <property type="protein sequence ID" value="CAI6099156.1"/>
    <property type="molecule type" value="Genomic_DNA"/>
</dbReference>
<sequence length="558" mass="60029">MKQVKIGCYSAFCGDSASAVKQFLENEEPKLDNLVADYLAVKGVKIVTNAGGLDPVGLKRAIDEHIKSRGLESRIKVAAVYGDNILSDFSDLAEQDAFTQFDPLSGESSPEAELDRAYNLLSLNAYIGAEPITEALKQGATIVVTGRCVDSALVLGPLAFEYGWQYEMTQTNLDHLASASLAGHVIECGAQVTGGNFTDWRHSAFSPNGGWSNMGYPILTFNEDNTFSTTKPEKTGGVVSRASVIEQMLYEVLDPENYALPDVVVDMSHVQVDLVEPGHVLVRGAKGKPPSPWLKCTAVQQRGHCIAVDFLVCGEEAEDKARCLGAALIDRTNTIAAQQLTGTLSPISSSDSAINIIGNESSLGPAASQEKRREVVLRVSARHSNRKVLGILSKEAASFLTNSCPGVCLLTSDRARSSPNFVARSILINRCKVMPHVQVATRNPVSVPFRAQGCQLIEAANTRVHISSQPGTLPQNGRKGVQLHQFAIARSGDKGDTANIAIIARDPNHYQHHFIAARGQVARFEVLGDYALNFVLTRSLGGGGLSSLRLDRQAKTYG</sequence>
<evidence type="ECO:0000313" key="3">
    <source>
        <dbReference type="EMBL" id="CAI6099156.1"/>
    </source>
</evidence>
<evidence type="ECO:0000313" key="4">
    <source>
        <dbReference type="Proteomes" id="UP001160390"/>
    </source>
</evidence>
<dbReference type="InterPro" id="IPR010839">
    <property type="entry name" value="AtuA_N"/>
</dbReference>
<dbReference type="InterPro" id="IPR056362">
    <property type="entry name" value="AtuA-like_ferredoxin_dom"/>
</dbReference>
<dbReference type="Proteomes" id="UP001160390">
    <property type="component" value="Unassembled WGS sequence"/>
</dbReference>
<organism evidence="3 4">
    <name type="scientific">Clonostachys chloroleuca</name>
    <dbReference type="NCBI Taxonomy" id="1926264"/>
    <lineage>
        <taxon>Eukaryota</taxon>
        <taxon>Fungi</taxon>
        <taxon>Dikarya</taxon>
        <taxon>Ascomycota</taxon>
        <taxon>Pezizomycotina</taxon>
        <taxon>Sordariomycetes</taxon>
        <taxon>Hypocreomycetidae</taxon>
        <taxon>Hypocreales</taxon>
        <taxon>Bionectriaceae</taxon>
        <taxon>Clonostachys</taxon>
    </lineage>
</organism>
<comment type="caution">
    <text evidence="3">The sequence shown here is derived from an EMBL/GenBank/DDBJ whole genome shotgun (WGS) entry which is preliminary data.</text>
</comment>
<reference evidence="3" key="1">
    <citation type="submission" date="2023-01" db="EMBL/GenBank/DDBJ databases">
        <authorList>
            <person name="Piombo E."/>
        </authorList>
    </citation>
    <scope>NUCLEOTIDE SEQUENCE</scope>
</reference>
<dbReference type="PANTHER" id="PTHR47708">
    <property type="match status" value="1"/>
</dbReference>
<dbReference type="AlphaFoldDB" id="A0AA35QBU5"/>
<evidence type="ECO:0008006" key="5">
    <source>
        <dbReference type="Google" id="ProtNLM"/>
    </source>
</evidence>
<feature type="domain" description="AtuA-like ferredoxin-fold" evidence="2">
    <location>
        <begin position="517"/>
        <end position="557"/>
    </location>
</feature>
<feature type="domain" description="Acyclic terpene utilisation N-terminal" evidence="1">
    <location>
        <begin position="41"/>
        <end position="438"/>
    </location>
</feature>
<feature type="domain" description="AtuA-like ferredoxin-fold" evidence="2">
    <location>
        <begin position="481"/>
        <end position="512"/>
    </location>
</feature>
<protein>
    <recommendedName>
        <fullName evidence="5">DUF1446 domain-containing protein</fullName>
    </recommendedName>
</protein>